<keyword evidence="2" id="KW-1185">Reference proteome</keyword>
<sequence length="46" mass="5233">MPSGPDLEKLVTGTQKTARQFFINHESMHIVVFKFRLTSLLSLQVS</sequence>
<organism evidence="1 2">
    <name type="scientific">Aquarana catesbeiana</name>
    <name type="common">American bullfrog</name>
    <name type="synonym">Rana catesbeiana</name>
    <dbReference type="NCBI Taxonomy" id="8400"/>
    <lineage>
        <taxon>Eukaryota</taxon>
        <taxon>Metazoa</taxon>
        <taxon>Chordata</taxon>
        <taxon>Craniata</taxon>
        <taxon>Vertebrata</taxon>
        <taxon>Euteleostomi</taxon>
        <taxon>Amphibia</taxon>
        <taxon>Batrachia</taxon>
        <taxon>Anura</taxon>
        <taxon>Neobatrachia</taxon>
        <taxon>Ranoidea</taxon>
        <taxon>Ranidae</taxon>
        <taxon>Aquarana</taxon>
    </lineage>
</organism>
<protein>
    <submittedName>
        <fullName evidence="1">Uncharacterized protein</fullName>
    </submittedName>
</protein>
<reference evidence="2" key="1">
    <citation type="journal article" date="2017" name="Nat. Commun.">
        <title>The North American bullfrog draft genome provides insight into hormonal regulation of long noncoding RNA.</title>
        <authorList>
            <person name="Hammond S.A."/>
            <person name="Warren R.L."/>
            <person name="Vandervalk B.P."/>
            <person name="Kucuk E."/>
            <person name="Khan H."/>
            <person name="Gibb E.A."/>
            <person name="Pandoh P."/>
            <person name="Kirk H."/>
            <person name="Zhao Y."/>
            <person name="Jones M."/>
            <person name="Mungall A.J."/>
            <person name="Coope R."/>
            <person name="Pleasance S."/>
            <person name="Moore R.A."/>
            <person name="Holt R.A."/>
            <person name="Round J.M."/>
            <person name="Ohora S."/>
            <person name="Walle B.V."/>
            <person name="Veldhoen N."/>
            <person name="Helbing C.C."/>
            <person name="Birol I."/>
        </authorList>
    </citation>
    <scope>NUCLEOTIDE SEQUENCE [LARGE SCALE GENOMIC DNA]</scope>
</reference>
<proteinExistence type="predicted"/>
<dbReference type="Proteomes" id="UP000228934">
    <property type="component" value="Unassembled WGS sequence"/>
</dbReference>
<evidence type="ECO:0000313" key="1">
    <source>
        <dbReference type="EMBL" id="PIO35286.1"/>
    </source>
</evidence>
<name>A0A2G9S585_AQUCT</name>
<dbReference type="EMBL" id="KV925725">
    <property type="protein sequence ID" value="PIO35286.1"/>
    <property type="molecule type" value="Genomic_DNA"/>
</dbReference>
<accession>A0A2G9S585</accession>
<gene>
    <name evidence="1" type="ORF">AB205_0129560</name>
</gene>
<evidence type="ECO:0000313" key="2">
    <source>
        <dbReference type="Proteomes" id="UP000228934"/>
    </source>
</evidence>
<dbReference type="AlphaFoldDB" id="A0A2G9S585"/>